<dbReference type="SUPFAM" id="SSF51316">
    <property type="entry name" value="Mss4-like"/>
    <property type="match status" value="1"/>
</dbReference>
<evidence type="ECO:0000256" key="4">
    <source>
        <dbReference type="ARBA" id="ARBA00023239"/>
    </source>
</evidence>
<feature type="domain" description="CENP-V/GFA" evidence="5">
    <location>
        <begin position="5"/>
        <end position="119"/>
    </location>
</feature>
<keyword evidence="2" id="KW-0479">Metal-binding</keyword>
<dbReference type="Proteomes" id="UP001338125">
    <property type="component" value="Unassembled WGS sequence"/>
</dbReference>
<dbReference type="InterPro" id="IPR006913">
    <property type="entry name" value="CENP-V/GFA"/>
</dbReference>
<evidence type="ECO:0000256" key="2">
    <source>
        <dbReference type="ARBA" id="ARBA00022723"/>
    </source>
</evidence>
<keyword evidence="7" id="KW-1185">Reference proteome</keyword>
<dbReference type="EMBL" id="JAVFKD010000015">
    <property type="protein sequence ID" value="KAK5988486.1"/>
    <property type="molecule type" value="Genomic_DNA"/>
</dbReference>
<accession>A0ABR0S9H5</accession>
<evidence type="ECO:0000259" key="5">
    <source>
        <dbReference type="PROSITE" id="PS51891"/>
    </source>
</evidence>
<organism evidence="6 7">
    <name type="scientific">Cladobotryum mycophilum</name>
    <dbReference type="NCBI Taxonomy" id="491253"/>
    <lineage>
        <taxon>Eukaryota</taxon>
        <taxon>Fungi</taxon>
        <taxon>Dikarya</taxon>
        <taxon>Ascomycota</taxon>
        <taxon>Pezizomycotina</taxon>
        <taxon>Sordariomycetes</taxon>
        <taxon>Hypocreomycetidae</taxon>
        <taxon>Hypocreales</taxon>
        <taxon>Hypocreaceae</taxon>
        <taxon>Cladobotryum</taxon>
    </lineage>
</organism>
<comment type="caution">
    <text evidence="6">The sequence shown here is derived from an EMBL/GenBank/DDBJ whole genome shotgun (WGS) entry which is preliminary data.</text>
</comment>
<dbReference type="Gene3D" id="3.90.1590.10">
    <property type="entry name" value="glutathione-dependent formaldehyde- activating enzyme (gfa)"/>
    <property type="match status" value="1"/>
</dbReference>
<keyword evidence="4" id="KW-0456">Lyase</keyword>
<protein>
    <recommendedName>
        <fullName evidence="5">CENP-V/GFA domain-containing protein</fullName>
    </recommendedName>
</protein>
<proteinExistence type="inferred from homology"/>
<reference evidence="6 7" key="1">
    <citation type="submission" date="2024-01" db="EMBL/GenBank/DDBJ databases">
        <title>Complete genome of Cladobotryum mycophilum ATHUM6906.</title>
        <authorList>
            <person name="Christinaki A.C."/>
            <person name="Myridakis A.I."/>
            <person name="Kouvelis V.N."/>
        </authorList>
    </citation>
    <scope>NUCLEOTIDE SEQUENCE [LARGE SCALE GENOMIC DNA]</scope>
    <source>
        <strain evidence="6 7">ATHUM6906</strain>
    </source>
</reference>
<name>A0ABR0S9H5_9HYPO</name>
<comment type="similarity">
    <text evidence="1">Belongs to the Gfa family.</text>
</comment>
<dbReference type="PANTHER" id="PTHR33337">
    <property type="entry name" value="GFA DOMAIN-CONTAINING PROTEIN"/>
    <property type="match status" value="1"/>
</dbReference>
<dbReference type="PANTHER" id="PTHR33337:SF30">
    <property type="entry name" value="DUF636 DOMAIN PROTEIN (AFU_ORTHOLOGUE AFUA_1G03180)"/>
    <property type="match status" value="1"/>
</dbReference>
<evidence type="ECO:0000313" key="6">
    <source>
        <dbReference type="EMBL" id="KAK5988486.1"/>
    </source>
</evidence>
<dbReference type="InterPro" id="IPR011057">
    <property type="entry name" value="Mss4-like_sf"/>
</dbReference>
<dbReference type="PROSITE" id="PS51891">
    <property type="entry name" value="CENP_V_GFA"/>
    <property type="match status" value="1"/>
</dbReference>
<keyword evidence="3" id="KW-0862">Zinc</keyword>
<evidence type="ECO:0000256" key="3">
    <source>
        <dbReference type="ARBA" id="ARBA00022833"/>
    </source>
</evidence>
<evidence type="ECO:0000256" key="1">
    <source>
        <dbReference type="ARBA" id="ARBA00005495"/>
    </source>
</evidence>
<gene>
    <name evidence="6" type="ORF">PT974_09969</name>
</gene>
<sequence length="142" mass="15458">MASVTTGSCACDAIQFQYTGEPQLTGICHCTICRKWTGSAFTTNAIIPKEALEITKGTPKSWKKQGHSGNYVFRYFCSDCGSPLWGDVEIFPGALFVKAGVLDGEAAHLNGKIDQIWWHDSKLRFIPEIEAGSVLATQDAVV</sequence>
<dbReference type="Pfam" id="PF04828">
    <property type="entry name" value="GFA"/>
    <property type="match status" value="1"/>
</dbReference>
<evidence type="ECO:0000313" key="7">
    <source>
        <dbReference type="Proteomes" id="UP001338125"/>
    </source>
</evidence>